<reference evidence="2 3" key="1">
    <citation type="submission" date="2020-02" db="EMBL/GenBank/DDBJ databases">
        <title>Draft genome sequence of Haematococcus lacustris strain NIES-144.</title>
        <authorList>
            <person name="Morimoto D."/>
            <person name="Nakagawa S."/>
            <person name="Yoshida T."/>
            <person name="Sawayama S."/>
        </authorList>
    </citation>
    <scope>NUCLEOTIDE SEQUENCE [LARGE SCALE GENOMIC DNA]</scope>
    <source>
        <strain evidence="2 3">NIES-144</strain>
    </source>
</reference>
<dbReference type="EMBL" id="BLLF01000583">
    <property type="protein sequence ID" value="GFH13168.1"/>
    <property type="molecule type" value="Genomic_DNA"/>
</dbReference>
<accession>A0A699Z0U4</accession>
<evidence type="ECO:0000313" key="3">
    <source>
        <dbReference type="Proteomes" id="UP000485058"/>
    </source>
</evidence>
<dbReference type="GO" id="GO:0051213">
    <property type="term" value="F:dioxygenase activity"/>
    <property type="evidence" value="ECO:0007669"/>
    <property type="project" value="UniProtKB-KW"/>
</dbReference>
<comment type="caution">
    <text evidence="2">The sequence shown here is derived from an EMBL/GenBank/DDBJ whole genome shotgun (WGS) entry which is preliminary data.</text>
</comment>
<dbReference type="Gene3D" id="2.60.120.620">
    <property type="entry name" value="q2cbj1_9rhob like domain"/>
    <property type="match status" value="1"/>
</dbReference>
<dbReference type="Proteomes" id="UP000485058">
    <property type="component" value="Unassembled WGS sequence"/>
</dbReference>
<keyword evidence="3" id="KW-1185">Reference proteome</keyword>
<keyword evidence="2" id="KW-0223">Dioxygenase</keyword>
<feature type="region of interest" description="Disordered" evidence="1">
    <location>
        <begin position="46"/>
        <end position="71"/>
    </location>
</feature>
<evidence type="ECO:0000313" key="2">
    <source>
        <dbReference type="EMBL" id="GFH13168.1"/>
    </source>
</evidence>
<protein>
    <submittedName>
        <fullName evidence="2">Fe2OG dioxygenase domain-containing protein</fullName>
    </submittedName>
</protein>
<name>A0A699Z0U4_HAELA</name>
<sequence length="71" mass="8000">MKRSRVVGQKDEGDIHDIRTSAGTFLARNLDPVLTTVDERLAMWSGLPPSHQEDMQASQQQATQPQFPSRH</sequence>
<evidence type="ECO:0000256" key="1">
    <source>
        <dbReference type="SAM" id="MobiDB-lite"/>
    </source>
</evidence>
<gene>
    <name evidence="2" type="ORF">HaLaN_08999</name>
</gene>
<keyword evidence="2" id="KW-0560">Oxidoreductase</keyword>
<organism evidence="2 3">
    <name type="scientific">Haematococcus lacustris</name>
    <name type="common">Green alga</name>
    <name type="synonym">Haematococcus pluvialis</name>
    <dbReference type="NCBI Taxonomy" id="44745"/>
    <lineage>
        <taxon>Eukaryota</taxon>
        <taxon>Viridiplantae</taxon>
        <taxon>Chlorophyta</taxon>
        <taxon>core chlorophytes</taxon>
        <taxon>Chlorophyceae</taxon>
        <taxon>CS clade</taxon>
        <taxon>Chlamydomonadales</taxon>
        <taxon>Haematococcaceae</taxon>
        <taxon>Haematococcus</taxon>
    </lineage>
</organism>
<feature type="compositionally biased region" description="Low complexity" evidence="1">
    <location>
        <begin position="56"/>
        <end position="71"/>
    </location>
</feature>
<dbReference type="AlphaFoldDB" id="A0A699Z0U4"/>
<proteinExistence type="predicted"/>